<dbReference type="RefSeq" id="WP_275634098.1">
    <property type="nucleotide sequence ID" value="NZ_JARGYD010000007.1"/>
</dbReference>
<keyword evidence="2" id="KW-0732">Signal</keyword>
<reference evidence="4" key="1">
    <citation type="journal article" date="2019" name="Int. J. Syst. Evol. Microbiol.">
        <title>The Global Catalogue of Microorganisms (GCM) 10K type strain sequencing project: providing services to taxonomists for standard genome sequencing and annotation.</title>
        <authorList>
            <consortium name="The Broad Institute Genomics Platform"/>
            <consortium name="The Broad Institute Genome Sequencing Center for Infectious Disease"/>
            <person name="Wu L."/>
            <person name="Ma J."/>
        </authorList>
    </citation>
    <scope>NUCLEOTIDE SEQUENCE [LARGE SCALE GENOMIC DNA]</scope>
    <source>
        <strain evidence="4">KCTC 52366</strain>
    </source>
</reference>
<organism evidence="3 4">
    <name type="scientific">Psychromarinibacter halotolerans</name>
    <dbReference type="NCBI Taxonomy" id="1775175"/>
    <lineage>
        <taxon>Bacteria</taxon>
        <taxon>Pseudomonadati</taxon>
        <taxon>Pseudomonadota</taxon>
        <taxon>Alphaproteobacteria</taxon>
        <taxon>Rhodobacterales</taxon>
        <taxon>Paracoccaceae</taxon>
        <taxon>Psychromarinibacter</taxon>
    </lineage>
</organism>
<keyword evidence="4" id="KW-1185">Reference proteome</keyword>
<evidence type="ECO:0000313" key="3">
    <source>
        <dbReference type="EMBL" id="MFC3142242.1"/>
    </source>
</evidence>
<dbReference type="EMBL" id="JBHRTB010000010">
    <property type="protein sequence ID" value="MFC3142242.1"/>
    <property type="molecule type" value="Genomic_DNA"/>
</dbReference>
<feature type="chain" id="PRO_5047538716" description="PRC-barrel domain protein" evidence="2">
    <location>
        <begin position="23"/>
        <end position="228"/>
    </location>
</feature>
<proteinExistence type="predicted"/>
<dbReference type="Gene3D" id="2.30.30.240">
    <property type="entry name" value="PRC-barrel domain"/>
    <property type="match status" value="1"/>
</dbReference>
<evidence type="ECO:0008006" key="5">
    <source>
        <dbReference type="Google" id="ProtNLM"/>
    </source>
</evidence>
<feature type="signal peptide" evidence="2">
    <location>
        <begin position="1"/>
        <end position="22"/>
    </location>
</feature>
<comment type="caution">
    <text evidence="3">The sequence shown here is derived from an EMBL/GenBank/DDBJ whole genome shotgun (WGS) entry which is preliminary data.</text>
</comment>
<dbReference type="Proteomes" id="UP001595632">
    <property type="component" value="Unassembled WGS sequence"/>
</dbReference>
<name>A0ABV7GT53_9RHOB</name>
<gene>
    <name evidence="3" type="ORF">ACFOGP_05955</name>
</gene>
<dbReference type="SUPFAM" id="SSF50346">
    <property type="entry name" value="PRC-barrel domain"/>
    <property type="match status" value="1"/>
</dbReference>
<accession>A0ABV7GT53</accession>
<protein>
    <recommendedName>
        <fullName evidence="5">PRC-barrel domain protein</fullName>
    </recommendedName>
</protein>
<feature type="region of interest" description="Disordered" evidence="1">
    <location>
        <begin position="166"/>
        <end position="228"/>
    </location>
</feature>
<feature type="compositionally biased region" description="Acidic residues" evidence="1">
    <location>
        <begin position="184"/>
        <end position="221"/>
    </location>
</feature>
<evidence type="ECO:0000256" key="1">
    <source>
        <dbReference type="SAM" id="MobiDB-lite"/>
    </source>
</evidence>
<sequence length="228" mass="23903">MKLKNLTMSAALAALVAGGAFAQDTNTDADMATEPPAMTEGGDMADSGMMDDTAAEQAPVFASIDEMTVGDVVGMVAYDPEGERIAEIDYVVDTEGAAAAVLGIGGFLGLGEYTVSMPLEEFELSDDGTSFSLATDKETLKSQPEFDEAGVEGLPDDTAIASLMTDVDPAAEDEAPVDQSSEVDPVEGEMPAVEEESAETEELPVEQDEEVVENDMEDTSDDMTTMNN</sequence>
<dbReference type="InterPro" id="IPR011033">
    <property type="entry name" value="PRC_barrel-like_sf"/>
</dbReference>
<evidence type="ECO:0000256" key="2">
    <source>
        <dbReference type="SAM" id="SignalP"/>
    </source>
</evidence>
<evidence type="ECO:0000313" key="4">
    <source>
        <dbReference type="Proteomes" id="UP001595632"/>
    </source>
</evidence>